<organism evidence="1">
    <name type="scientific">Mycobacterium xenopi 4042</name>
    <dbReference type="NCBI Taxonomy" id="1299334"/>
    <lineage>
        <taxon>Bacteria</taxon>
        <taxon>Bacillati</taxon>
        <taxon>Actinomycetota</taxon>
        <taxon>Actinomycetes</taxon>
        <taxon>Mycobacteriales</taxon>
        <taxon>Mycobacteriaceae</taxon>
        <taxon>Mycobacterium</taxon>
    </lineage>
</organism>
<sequence length="47" mass="4978">MFFDGQVVCLEHLAPCGACMGGWRLREEPACGPCTAVIRPASARKAA</sequence>
<dbReference type="AlphaFoldDB" id="X8DCG5"/>
<gene>
    <name evidence="1" type="ORF">I553_10725</name>
</gene>
<name>X8DCG5_MYCXE</name>
<dbReference type="PATRIC" id="fig|1299334.3.peg.2411"/>
<evidence type="ECO:0000313" key="1">
    <source>
        <dbReference type="EMBL" id="EUA65428.1"/>
    </source>
</evidence>
<proteinExistence type="predicted"/>
<protein>
    <submittedName>
        <fullName evidence="1">Uncharacterized protein</fullName>
    </submittedName>
</protein>
<reference evidence="1" key="1">
    <citation type="submission" date="2014-01" db="EMBL/GenBank/DDBJ databases">
        <authorList>
            <person name="Brown-Elliot B."/>
            <person name="Wallace R."/>
            <person name="Lenaerts A."/>
            <person name="Ordway D."/>
            <person name="DeGroote M.A."/>
            <person name="Parker T."/>
            <person name="Sizemore C."/>
            <person name="Tallon L.J."/>
            <person name="Sadzewicz L.K."/>
            <person name="Sengamalay N."/>
            <person name="Fraser C.M."/>
            <person name="Hine E."/>
            <person name="Shefchek K.A."/>
            <person name="Das S.P."/>
            <person name="Tettelin H."/>
        </authorList>
    </citation>
    <scope>NUCLEOTIDE SEQUENCE [LARGE SCALE GENOMIC DNA]</scope>
    <source>
        <strain evidence="1">4042</strain>
    </source>
</reference>
<comment type="caution">
    <text evidence="1">The sequence shown here is derived from an EMBL/GenBank/DDBJ whole genome shotgun (WGS) entry which is preliminary data.</text>
</comment>
<dbReference type="EMBL" id="JAOB01000027">
    <property type="protein sequence ID" value="EUA65428.1"/>
    <property type="molecule type" value="Genomic_DNA"/>
</dbReference>
<accession>X8DCG5</accession>